<organism evidence="15 16">
    <name type="scientific">Methylobacterium durans</name>
    <dbReference type="NCBI Taxonomy" id="2202825"/>
    <lineage>
        <taxon>Bacteria</taxon>
        <taxon>Pseudomonadati</taxon>
        <taxon>Pseudomonadota</taxon>
        <taxon>Alphaproteobacteria</taxon>
        <taxon>Hyphomicrobiales</taxon>
        <taxon>Methylobacteriaceae</taxon>
        <taxon>Methylobacterium</taxon>
    </lineage>
</organism>
<dbReference type="Pfam" id="PF14579">
    <property type="entry name" value="HHH_6"/>
    <property type="match status" value="1"/>
</dbReference>
<dbReference type="InterPro" id="IPR003141">
    <property type="entry name" value="Pol/His_phosphatase_N"/>
</dbReference>
<dbReference type="EC" id="2.7.7.7" evidence="3 13"/>
<dbReference type="SMART" id="SM00481">
    <property type="entry name" value="POLIIIAc"/>
    <property type="match status" value="1"/>
</dbReference>
<evidence type="ECO:0000256" key="9">
    <source>
        <dbReference type="ARBA" id="ARBA00022763"/>
    </source>
</evidence>
<proteinExistence type="inferred from homology"/>
<keyword evidence="16" id="KW-1185">Reference proteome</keyword>
<keyword evidence="10 13" id="KW-0239">DNA-directed DNA polymerase</keyword>
<dbReference type="Gene3D" id="1.10.150.870">
    <property type="match status" value="1"/>
</dbReference>
<evidence type="ECO:0000256" key="12">
    <source>
        <dbReference type="ARBA" id="ARBA00049244"/>
    </source>
</evidence>
<dbReference type="PANTHER" id="PTHR32294:SF4">
    <property type="entry name" value="ERROR-PRONE DNA POLYMERASE"/>
    <property type="match status" value="1"/>
</dbReference>
<evidence type="ECO:0000256" key="3">
    <source>
        <dbReference type="ARBA" id="ARBA00012417"/>
    </source>
</evidence>
<dbReference type="InterPro" id="IPR012340">
    <property type="entry name" value="NA-bd_OB-fold"/>
</dbReference>
<dbReference type="InterPro" id="IPR029460">
    <property type="entry name" value="DNAPol_HHH"/>
</dbReference>
<dbReference type="NCBIfam" id="TIGR00594">
    <property type="entry name" value="polc"/>
    <property type="match status" value="1"/>
</dbReference>
<comment type="function">
    <text evidence="13">DNA polymerase involved in damage-induced mutagenesis and translesion synthesis (TLS). It is not the major replicative DNA polymerase.</text>
</comment>
<evidence type="ECO:0000256" key="8">
    <source>
        <dbReference type="ARBA" id="ARBA00022705"/>
    </source>
</evidence>
<dbReference type="InterPro" id="IPR023073">
    <property type="entry name" value="DnaE2"/>
</dbReference>
<dbReference type="Gene3D" id="2.40.50.140">
    <property type="entry name" value="Nucleic acid-binding proteins"/>
    <property type="match status" value="1"/>
</dbReference>
<evidence type="ECO:0000256" key="2">
    <source>
        <dbReference type="ARBA" id="ARBA00007391"/>
    </source>
</evidence>
<keyword evidence="8 13" id="KW-0235">DNA replication</keyword>
<dbReference type="NCBIfam" id="NF004225">
    <property type="entry name" value="PRK05672.1"/>
    <property type="match status" value="1"/>
</dbReference>
<dbReference type="PANTHER" id="PTHR32294">
    <property type="entry name" value="DNA POLYMERASE III SUBUNIT ALPHA"/>
    <property type="match status" value="1"/>
</dbReference>
<dbReference type="KEGG" id="mets:DK389_14655"/>
<evidence type="ECO:0000313" key="15">
    <source>
        <dbReference type="EMBL" id="AWN41529.1"/>
    </source>
</evidence>
<dbReference type="Pfam" id="PF01336">
    <property type="entry name" value="tRNA_anti-codon"/>
    <property type="match status" value="1"/>
</dbReference>
<dbReference type="InterPro" id="IPR040982">
    <property type="entry name" value="DNA_pol3_finger"/>
</dbReference>
<dbReference type="CDD" id="cd04485">
    <property type="entry name" value="DnaE_OBF"/>
    <property type="match status" value="1"/>
</dbReference>
<dbReference type="InterPro" id="IPR004365">
    <property type="entry name" value="NA-bd_OB_tRNA"/>
</dbReference>
<keyword evidence="5 13" id="KW-0963">Cytoplasm</keyword>
<evidence type="ECO:0000313" key="16">
    <source>
        <dbReference type="Proteomes" id="UP000245926"/>
    </source>
</evidence>
<evidence type="ECO:0000256" key="7">
    <source>
        <dbReference type="ARBA" id="ARBA00022695"/>
    </source>
</evidence>
<dbReference type="Proteomes" id="UP000245926">
    <property type="component" value="Chromosome"/>
</dbReference>
<keyword evidence="11 13" id="KW-0234">DNA repair</keyword>
<dbReference type="AlphaFoldDB" id="A0A2U8W661"/>
<evidence type="ECO:0000256" key="10">
    <source>
        <dbReference type="ARBA" id="ARBA00022932"/>
    </source>
</evidence>
<dbReference type="HAMAP" id="MF_01902">
    <property type="entry name" value="DNApol_error_prone"/>
    <property type="match status" value="1"/>
</dbReference>
<comment type="subcellular location">
    <subcellularLocation>
        <location evidence="1 13">Cytoplasm</location>
    </subcellularLocation>
</comment>
<keyword evidence="9 13" id="KW-0227">DNA damage</keyword>
<accession>A0A2U8W661</accession>
<evidence type="ECO:0000256" key="11">
    <source>
        <dbReference type="ARBA" id="ARBA00023204"/>
    </source>
</evidence>
<dbReference type="GO" id="GO:0005737">
    <property type="term" value="C:cytoplasm"/>
    <property type="evidence" value="ECO:0007669"/>
    <property type="project" value="UniProtKB-SubCell"/>
</dbReference>
<dbReference type="InterPro" id="IPR004805">
    <property type="entry name" value="DnaE2/DnaE/PolC"/>
</dbReference>
<dbReference type="Pfam" id="PF17657">
    <property type="entry name" value="DNA_pol3_finger"/>
    <property type="match status" value="1"/>
</dbReference>
<name>A0A2U8W661_9HYPH</name>
<evidence type="ECO:0000256" key="1">
    <source>
        <dbReference type="ARBA" id="ARBA00004496"/>
    </source>
</evidence>
<dbReference type="InterPro" id="IPR016195">
    <property type="entry name" value="Pol/histidinol_Pase-like"/>
</dbReference>
<dbReference type="SUPFAM" id="SSF89550">
    <property type="entry name" value="PHP domain-like"/>
    <property type="match status" value="1"/>
</dbReference>
<evidence type="ECO:0000259" key="14">
    <source>
        <dbReference type="SMART" id="SM00481"/>
    </source>
</evidence>
<dbReference type="GO" id="GO:0003887">
    <property type="term" value="F:DNA-directed DNA polymerase activity"/>
    <property type="evidence" value="ECO:0007669"/>
    <property type="project" value="UniProtKB-UniRule"/>
</dbReference>
<evidence type="ECO:0000256" key="5">
    <source>
        <dbReference type="ARBA" id="ARBA00022490"/>
    </source>
</evidence>
<keyword evidence="6 13" id="KW-0808">Transferase</keyword>
<protein>
    <recommendedName>
        <fullName evidence="4 13">Error-prone DNA polymerase</fullName>
        <ecNumber evidence="3 13">2.7.7.7</ecNumber>
    </recommendedName>
</protein>
<evidence type="ECO:0000256" key="4">
    <source>
        <dbReference type="ARBA" id="ARBA00017273"/>
    </source>
</evidence>
<dbReference type="GO" id="GO:0006260">
    <property type="term" value="P:DNA replication"/>
    <property type="evidence" value="ECO:0007669"/>
    <property type="project" value="UniProtKB-KW"/>
</dbReference>
<sequence length="1165" mass="128710">MVAESRQDRPGQDARLLRGRVRIRAPVLALPGRRPRPRRAGGLVRARAVRVSAYAELAVSTNFSFLRGASHPQEYVEQAMAYGLAAIGIADRNTVSGLVRAHATARVKPATPRDPDEPERWKIRFLPGVRLVSEEGFEAITYPMDRAAYGRLCRLLSAGNRRARKGECRFGFTEMLEAAEGQIFIAMPPGRRLTPGKGFAAHLEALAAAAPGRTYLGGAHARRGDERARLGLLAELGERLGAPLVAVSDALYHHPERRPLQDVVTCIREGCRITEAGYRLEANAERHLKPGPEMARLFADHPQALARTLEIVEACDFSLGQLTYEYPDEPVPPGRTAQGYLEEKTFERALWRFPEGVPETVEATLREELRLIATMGYARYFLTLFDLVEFARDRGILCQGRGSAANSAVCYCLGITAVDPAKHRLLFARFISENRDEPPDIDVDFEHERREEVIQYLYGKYGRERAAICSTVIHYRPRSAIREVGKVLGLTEDITAALSETVWGSWGKDLPDSHVAEAGLDPGNPAIRRAVDLAVALIGFPRHLSQHVGGFVLTRGRLDETVPVCNAAMPDRTFIEWDKDDIDVLDLMKVDVLALGMLSCLKRGLAFLERDYGHAYPTLADLPQEDGSVYTMLSRADSVGVFQVESRAQMSMLPRLKPREFYDLVVQVAIVRPGPIQGDMVHPYLRRRAGTEPVTYPAPHPAHGPADELHAVLHKTYGVPLFQEHAMQIAITAAGFTPAEADGLRRAMATFRHVGTIGAFEEKFVGGMTGRGYPRDFAERCFAQIRGFSTYGFPESHAASFALLVYASAWMKCRHPDVFLAAILNAQPMGFYQPAQLVRDARAHGVEVRGPDVNASDWDCTLEPASEPPPPGGPRRLAVRIGLRQVSGLPEAAMRRLVAARGNGYASIEGLQAALALPRNALERLAEADAFRSLDLDRRAALWMVRTLEGTAARRAAKAAAEAGPDRRAHLLETPLPLFAFHADDGLFRHEPSVALPALAPSEQVAEDYAATGLSLKGHPIAFFRERLARIGAIPARDHLDEALPLNSRVTVAGLVLTRQRPGTAKGVVFLTLEDETGIANVIVWRKVFEANRRAAMTARFLAVRGRVQREGSGEHKVVHVIAERFRDLTEELRLLREGGMRLPPETNDFGAPLDRRVYRSRDFH</sequence>
<comment type="catalytic activity">
    <reaction evidence="12 13">
        <text>DNA(n) + a 2'-deoxyribonucleoside 5'-triphosphate = DNA(n+1) + diphosphate</text>
        <dbReference type="Rhea" id="RHEA:22508"/>
        <dbReference type="Rhea" id="RHEA-COMP:17339"/>
        <dbReference type="Rhea" id="RHEA-COMP:17340"/>
        <dbReference type="ChEBI" id="CHEBI:33019"/>
        <dbReference type="ChEBI" id="CHEBI:61560"/>
        <dbReference type="ChEBI" id="CHEBI:173112"/>
        <dbReference type="EC" id="2.7.7.7"/>
    </reaction>
</comment>
<dbReference type="Pfam" id="PF07733">
    <property type="entry name" value="DNA_pol3_alpha"/>
    <property type="match status" value="1"/>
</dbReference>
<dbReference type="GO" id="GO:0003676">
    <property type="term" value="F:nucleic acid binding"/>
    <property type="evidence" value="ECO:0007669"/>
    <property type="project" value="InterPro"/>
</dbReference>
<dbReference type="EMBL" id="CP029550">
    <property type="protein sequence ID" value="AWN41529.1"/>
    <property type="molecule type" value="Genomic_DNA"/>
</dbReference>
<evidence type="ECO:0000256" key="13">
    <source>
        <dbReference type="HAMAP-Rule" id="MF_01902"/>
    </source>
</evidence>
<dbReference type="GO" id="GO:0006281">
    <property type="term" value="P:DNA repair"/>
    <property type="evidence" value="ECO:0007669"/>
    <property type="project" value="UniProtKB-UniRule"/>
</dbReference>
<dbReference type="CDD" id="cd07434">
    <property type="entry name" value="PHP_PolIIIA_DnaE2"/>
    <property type="match status" value="1"/>
</dbReference>
<comment type="similarity">
    <text evidence="2 13">Belongs to the DNA polymerase type-C family. DnaE2 subfamily.</text>
</comment>
<reference evidence="16" key="1">
    <citation type="submission" date="2018-05" db="EMBL/GenBank/DDBJ databases">
        <title>Complete Genome Sequence of Methylobacterium sp. 17SD2-17.</title>
        <authorList>
            <person name="Srinivasan S."/>
        </authorList>
    </citation>
    <scope>NUCLEOTIDE SEQUENCE [LARGE SCALE GENOMIC DNA]</scope>
    <source>
        <strain evidence="16">17SD2-17</strain>
    </source>
</reference>
<dbReference type="InterPro" id="IPR011708">
    <property type="entry name" value="DNA_pol3_alpha_NTPase_dom"/>
</dbReference>
<dbReference type="OrthoDB" id="9803237at2"/>
<dbReference type="GO" id="GO:0008408">
    <property type="term" value="F:3'-5' exonuclease activity"/>
    <property type="evidence" value="ECO:0007669"/>
    <property type="project" value="InterPro"/>
</dbReference>
<dbReference type="Gene3D" id="3.20.20.140">
    <property type="entry name" value="Metal-dependent hydrolases"/>
    <property type="match status" value="1"/>
</dbReference>
<feature type="domain" description="Polymerase/histidinol phosphatase N-terminal" evidence="14">
    <location>
        <begin position="55"/>
        <end position="135"/>
    </location>
</feature>
<keyword evidence="7 13" id="KW-0548">Nucleotidyltransferase</keyword>
<evidence type="ECO:0000256" key="6">
    <source>
        <dbReference type="ARBA" id="ARBA00022679"/>
    </source>
</evidence>
<gene>
    <name evidence="13" type="primary">dnaE2</name>
    <name evidence="15" type="ORF">DK389_14655</name>
</gene>